<name>A0A2P6R2Z4_ROSCH</name>
<dbReference type="Gramene" id="PRQ40796">
    <property type="protein sequence ID" value="PRQ40796"/>
    <property type="gene ID" value="RchiOBHm_Chr4g0439931"/>
</dbReference>
<dbReference type="STRING" id="74649.A0A2P6R2Z4"/>
<gene>
    <name evidence="2" type="ORF">RchiOBHm_Chr4g0439931</name>
</gene>
<dbReference type="PANTHER" id="PTHR33781">
    <property type="entry name" value="PROTEIN PHYTOCHROME KINASE SUBSTRATE 1-RELATED"/>
    <property type="match status" value="1"/>
</dbReference>
<reference evidence="2 3" key="1">
    <citation type="journal article" date="2018" name="Nat. Genet.">
        <title>The Rosa genome provides new insights in the design of modern roses.</title>
        <authorList>
            <person name="Bendahmane M."/>
        </authorList>
    </citation>
    <scope>NUCLEOTIDE SEQUENCE [LARGE SCALE GENOMIC DNA]</scope>
    <source>
        <strain evidence="3">cv. Old Blush</strain>
    </source>
</reference>
<dbReference type="AlphaFoldDB" id="A0A2P6R2Z4"/>
<comment type="caution">
    <text evidence="2">The sequence shown here is derived from an EMBL/GenBank/DDBJ whole genome shotgun (WGS) entry which is preliminary data.</text>
</comment>
<dbReference type="EMBL" id="PDCK01000042">
    <property type="protein sequence ID" value="PRQ40796.1"/>
    <property type="molecule type" value="Genomic_DNA"/>
</dbReference>
<feature type="compositionally biased region" description="Polar residues" evidence="1">
    <location>
        <begin position="111"/>
        <end position="135"/>
    </location>
</feature>
<proteinExistence type="predicted"/>
<organism evidence="2 3">
    <name type="scientific">Rosa chinensis</name>
    <name type="common">China rose</name>
    <dbReference type="NCBI Taxonomy" id="74649"/>
    <lineage>
        <taxon>Eukaryota</taxon>
        <taxon>Viridiplantae</taxon>
        <taxon>Streptophyta</taxon>
        <taxon>Embryophyta</taxon>
        <taxon>Tracheophyta</taxon>
        <taxon>Spermatophyta</taxon>
        <taxon>Magnoliopsida</taxon>
        <taxon>eudicotyledons</taxon>
        <taxon>Gunneridae</taxon>
        <taxon>Pentapetalae</taxon>
        <taxon>rosids</taxon>
        <taxon>fabids</taxon>
        <taxon>Rosales</taxon>
        <taxon>Rosaceae</taxon>
        <taxon>Rosoideae</taxon>
        <taxon>Rosoideae incertae sedis</taxon>
        <taxon>Rosa</taxon>
    </lineage>
</organism>
<dbReference type="InterPro" id="IPR039615">
    <property type="entry name" value="PKS"/>
</dbReference>
<evidence type="ECO:0008006" key="4">
    <source>
        <dbReference type="Google" id="ProtNLM"/>
    </source>
</evidence>
<dbReference type="GO" id="GO:0009638">
    <property type="term" value="P:phototropism"/>
    <property type="evidence" value="ECO:0007669"/>
    <property type="project" value="InterPro"/>
</dbReference>
<feature type="compositionally biased region" description="Basic residues" evidence="1">
    <location>
        <begin position="136"/>
        <end position="147"/>
    </location>
</feature>
<sequence length="497" mass="54393">MAMVTSNIRDASFSSYLSTNEETFLCKLVDQKSSRNLITTTSPSKGDQHKHLGTNKKEEEEEIGVFGAEKYFNGVMDEDSSKSSSSTCSSRKFHVHQQRVNLDHMKLKVQQPGTPSVHSESSWNSQSALLTSGSRNPKRTHKTSSNKAQRKSFFATLGCSCTDKHSVDVNEDHVGEISFKQNGAAANSGITTPHIKQSLDLVGEALVKIKQTPDSLVKEEILTNNEKMDKLGTGLSRENCFTFPASKSGAVSNLPIKIPTFQEIEDEKLRKSIEVFGSPVLEKRKKALGLEKRLTMLSWDAEFPAAKSGGTYTHESDSDASSDLFEIESLTGKNNPFLAGQASDGCATPTTCYAPSEASIEWSVVTASAADFSSAMSDCEDLVRPSPTTTTSAKAASMNKEMVPIRHRPTVLLGCKSQKAVKVAANAHRPYNQKTIIDPQMMPRKPEMPFMPSTRFQAETTSKLTGFDSRVQGQHALAPRSLPRAHSPHASHLLFMQ</sequence>
<feature type="compositionally biased region" description="Basic and acidic residues" evidence="1">
    <location>
        <begin position="46"/>
        <end position="58"/>
    </location>
</feature>
<dbReference type="Proteomes" id="UP000238479">
    <property type="component" value="Chromosome 4"/>
</dbReference>
<keyword evidence="3" id="KW-1185">Reference proteome</keyword>
<evidence type="ECO:0000313" key="2">
    <source>
        <dbReference type="EMBL" id="PRQ40796.1"/>
    </source>
</evidence>
<dbReference type="PANTHER" id="PTHR33781:SF4">
    <property type="entry name" value="PROTEIN PHYTOCHROME KINASE SUBSTRATE 1"/>
    <property type="match status" value="1"/>
</dbReference>
<evidence type="ECO:0000313" key="3">
    <source>
        <dbReference type="Proteomes" id="UP000238479"/>
    </source>
</evidence>
<evidence type="ECO:0000256" key="1">
    <source>
        <dbReference type="SAM" id="MobiDB-lite"/>
    </source>
</evidence>
<accession>A0A2P6R2Z4</accession>
<dbReference type="OrthoDB" id="1916150at2759"/>
<feature type="region of interest" description="Disordered" evidence="1">
    <location>
        <begin position="109"/>
        <end position="147"/>
    </location>
</feature>
<feature type="region of interest" description="Disordered" evidence="1">
    <location>
        <begin position="37"/>
        <end position="60"/>
    </location>
</feature>
<protein>
    <recommendedName>
        <fullName evidence="4">Protein PHYTOCHROME KINASE SUBSTRATE 1-like</fullName>
    </recommendedName>
</protein>
<dbReference type="OMA" id="WDAIVPK"/>